<dbReference type="SUPFAM" id="SSF89733">
    <property type="entry name" value="L-sulfolactate dehydrogenase-like"/>
    <property type="match status" value="1"/>
</dbReference>
<evidence type="ECO:0000256" key="2">
    <source>
        <dbReference type="ARBA" id="ARBA00023002"/>
    </source>
</evidence>
<dbReference type="InterPro" id="IPR043144">
    <property type="entry name" value="Mal/L-sulf/L-lact_DH-like_ah"/>
</dbReference>
<evidence type="ECO:0000313" key="4">
    <source>
        <dbReference type="Proteomes" id="UP000824190"/>
    </source>
</evidence>
<name>A0A9D1RNZ6_9CORY</name>
<dbReference type="PANTHER" id="PTHR11091">
    <property type="entry name" value="OXIDOREDUCTASE-RELATED"/>
    <property type="match status" value="1"/>
</dbReference>
<comment type="caution">
    <text evidence="3">The sequence shown here is derived from an EMBL/GenBank/DDBJ whole genome shotgun (WGS) entry which is preliminary data.</text>
</comment>
<dbReference type="Proteomes" id="UP000824190">
    <property type="component" value="Unassembled WGS sequence"/>
</dbReference>
<evidence type="ECO:0000256" key="1">
    <source>
        <dbReference type="ARBA" id="ARBA00006056"/>
    </source>
</evidence>
<dbReference type="EMBL" id="DXGC01000073">
    <property type="protein sequence ID" value="HIW91623.1"/>
    <property type="molecule type" value="Genomic_DNA"/>
</dbReference>
<evidence type="ECO:0000313" key="3">
    <source>
        <dbReference type="EMBL" id="HIW91623.1"/>
    </source>
</evidence>
<dbReference type="Pfam" id="PF02615">
    <property type="entry name" value="Ldh_2"/>
    <property type="match status" value="1"/>
</dbReference>
<gene>
    <name evidence="3" type="ORF">H9870_08185</name>
</gene>
<protein>
    <submittedName>
        <fullName evidence="3">Ldh family oxidoreductase</fullName>
    </submittedName>
</protein>
<accession>A0A9D1RNZ6</accession>
<dbReference type="InterPro" id="IPR036111">
    <property type="entry name" value="Mal/L-sulfo/L-lacto_DH-like_sf"/>
</dbReference>
<dbReference type="PANTHER" id="PTHR11091:SF0">
    <property type="entry name" value="MALATE DEHYDROGENASE"/>
    <property type="match status" value="1"/>
</dbReference>
<reference evidence="3" key="2">
    <citation type="submission" date="2021-04" db="EMBL/GenBank/DDBJ databases">
        <authorList>
            <person name="Gilroy R."/>
        </authorList>
    </citation>
    <scope>NUCLEOTIDE SEQUENCE</scope>
    <source>
        <strain evidence="3">CHK32-1732</strain>
    </source>
</reference>
<organism evidence="3 4">
    <name type="scientific">Candidatus Corynebacterium avicola</name>
    <dbReference type="NCBI Taxonomy" id="2838527"/>
    <lineage>
        <taxon>Bacteria</taxon>
        <taxon>Bacillati</taxon>
        <taxon>Actinomycetota</taxon>
        <taxon>Actinomycetes</taxon>
        <taxon>Mycobacteriales</taxon>
        <taxon>Corynebacteriaceae</taxon>
        <taxon>Corynebacterium</taxon>
    </lineage>
</organism>
<dbReference type="InterPro" id="IPR003767">
    <property type="entry name" value="Malate/L-lactate_DH-like"/>
</dbReference>
<dbReference type="GO" id="GO:0016491">
    <property type="term" value="F:oxidoreductase activity"/>
    <property type="evidence" value="ECO:0007669"/>
    <property type="project" value="UniProtKB-KW"/>
</dbReference>
<dbReference type="AlphaFoldDB" id="A0A9D1RNZ6"/>
<proteinExistence type="inferred from homology"/>
<comment type="similarity">
    <text evidence="1">Belongs to the LDH2/MDH2 oxidoreductase family.</text>
</comment>
<sequence>MNERATPDSRHDQVELSPKALRDLCFRALHSAGASEELADSMARATVEAERRGRSSTGASHLFGSVEALQNGRLKRGPDPVVECRRAAIIAVDADDGPAHLAFDRARDRLVTVARDTGIAMLGIERSYAWGELGYLACETATQGLIAMAGTNSPALMSIFGAGVPVTGTNPFSFAVPSGVSRAGADEEARPRLIDQASSEAAWVRVRSAAERGEAIPEGWAVDAQGEPTTDPDEALAGAMLPFGGVKGANIAVLVEVLGTLAGGAFSLDGTGPNDNPPRIGAWVIAIDPEAFGPGYIDRLDAHFERLEAFIGHDYGRRKPLLETIDIPRHVYDQLTADGQ</sequence>
<dbReference type="Gene3D" id="1.10.1530.10">
    <property type="match status" value="1"/>
</dbReference>
<keyword evidence="2" id="KW-0560">Oxidoreductase</keyword>
<reference evidence="3" key="1">
    <citation type="journal article" date="2021" name="PeerJ">
        <title>Extensive microbial diversity within the chicken gut microbiome revealed by metagenomics and culture.</title>
        <authorList>
            <person name="Gilroy R."/>
            <person name="Ravi A."/>
            <person name="Getino M."/>
            <person name="Pursley I."/>
            <person name="Horton D.L."/>
            <person name="Alikhan N.F."/>
            <person name="Baker D."/>
            <person name="Gharbi K."/>
            <person name="Hall N."/>
            <person name="Watson M."/>
            <person name="Adriaenssens E.M."/>
            <person name="Foster-Nyarko E."/>
            <person name="Jarju S."/>
            <person name="Secka A."/>
            <person name="Antonio M."/>
            <person name="Oren A."/>
            <person name="Chaudhuri R.R."/>
            <person name="La Ragione R."/>
            <person name="Hildebrand F."/>
            <person name="Pallen M.J."/>
        </authorList>
    </citation>
    <scope>NUCLEOTIDE SEQUENCE</scope>
    <source>
        <strain evidence="3">CHK32-1732</strain>
    </source>
</reference>
<dbReference type="InterPro" id="IPR043143">
    <property type="entry name" value="Mal/L-sulf/L-lact_DH-like_NADP"/>
</dbReference>
<dbReference type="Gene3D" id="3.30.1370.60">
    <property type="entry name" value="Hypothetical oxidoreductase yiak, domain 2"/>
    <property type="match status" value="1"/>
</dbReference>